<sequence>MIVISFQKIVNMLKTLNIYYMKINDFKIILILLKMLHHKNDLINNAKKMYYLYYEIVTK</sequence>
<dbReference type="AlphaFoldDB" id="A0A3S7JA55"/>
<dbReference type="Proteomes" id="UP000266796">
    <property type="component" value="Chromosome"/>
</dbReference>
<gene>
    <name evidence="1" type="ORF">CKSOR_00445</name>
</gene>
<dbReference type="KEGG" id="kso:CKSOR_00445"/>
<dbReference type="EMBL" id="CP025628">
    <property type="protein sequence ID" value="AWD32557.1"/>
    <property type="molecule type" value="Genomic_DNA"/>
</dbReference>
<reference evidence="1 2" key="1">
    <citation type="journal article" date="2018" name="Parasitology">
        <title>The reduced genome of Candidatus Kinetoplastibacterium sorsogonicusi, the endosymbiont of Kentomonas sorsogonicus (Trypanosomatidae): loss of the haem-synthesis pathway.</title>
        <authorList>
            <person name="Silva F.M."/>
            <person name="Kostygov A.Y."/>
            <person name="Spodareva V.V."/>
            <person name="Butenko A."/>
            <person name="Tossou R."/>
            <person name="Lukes J."/>
            <person name="Yurchenko V."/>
            <person name="Alves J.M.P."/>
        </authorList>
    </citation>
    <scope>NUCLEOTIDE SEQUENCE [LARGE SCALE GENOMIC DNA]</scope>
    <source>
        <strain evidence="1 2">MF-08</strain>
    </source>
</reference>
<proteinExistence type="predicted"/>
<accession>A0A3S7JA55</accession>
<organism evidence="1 2">
    <name type="scientific">Candidatus Kinetoplastidibacterium kentomonadis</name>
    <dbReference type="NCBI Taxonomy" id="1576550"/>
    <lineage>
        <taxon>Bacteria</taxon>
        <taxon>Pseudomonadati</taxon>
        <taxon>Pseudomonadota</taxon>
        <taxon>Betaproteobacteria</taxon>
        <taxon>Candidatus Kinetoplastidibacterium</taxon>
    </lineage>
</organism>
<protein>
    <submittedName>
        <fullName evidence="1">Uncharacterized protein</fullName>
    </submittedName>
</protein>
<name>A0A3S7JA55_9PROT</name>
<evidence type="ECO:0000313" key="1">
    <source>
        <dbReference type="EMBL" id="AWD32557.1"/>
    </source>
</evidence>
<evidence type="ECO:0000313" key="2">
    <source>
        <dbReference type="Proteomes" id="UP000266796"/>
    </source>
</evidence>
<keyword evidence="2" id="KW-1185">Reference proteome</keyword>